<dbReference type="Proteomes" id="UP000050640">
    <property type="component" value="Unplaced"/>
</dbReference>
<accession>A0A0R3RGG6</accession>
<organism evidence="2 3">
    <name type="scientific">Elaeophora elaphi</name>
    <dbReference type="NCBI Taxonomy" id="1147741"/>
    <lineage>
        <taxon>Eukaryota</taxon>
        <taxon>Metazoa</taxon>
        <taxon>Ecdysozoa</taxon>
        <taxon>Nematoda</taxon>
        <taxon>Chromadorea</taxon>
        <taxon>Rhabditida</taxon>
        <taxon>Spirurina</taxon>
        <taxon>Spiruromorpha</taxon>
        <taxon>Filarioidea</taxon>
        <taxon>Onchocercidae</taxon>
        <taxon>Elaeophora</taxon>
    </lineage>
</organism>
<protein>
    <submittedName>
        <fullName evidence="3">Uncharacterized protein</fullName>
    </submittedName>
</protein>
<keyword evidence="2" id="KW-1185">Reference proteome</keyword>
<reference evidence="3" key="1">
    <citation type="submission" date="2017-02" db="UniProtKB">
        <authorList>
            <consortium name="WormBaseParasite"/>
        </authorList>
    </citation>
    <scope>IDENTIFICATION</scope>
</reference>
<evidence type="ECO:0000313" key="2">
    <source>
        <dbReference type="Proteomes" id="UP000050640"/>
    </source>
</evidence>
<dbReference type="AlphaFoldDB" id="A0A0R3RGG6"/>
<evidence type="ECO:0000256" key="1">
    <source>
        <dbReference type="SAM" id="Coils"/>
    </source>
</evidence>
<keyword evidence="1" id="KW-0175">Coiled coil</keyword>
<name>A0A0R3RGG6_9BILA</name>
<feature type="coiled-coil region" evidence="1">
    <location>
        <begin position="33"/>
        <end position="60"/>
    </location>
</feature>
<evidence type="ECO:0000313" key="3">
    <source>
        <dbReference type="WBParaSite" id="EEL_0000050001-mRNA-1"/>
    </source>
</evidence>
<sequence length="82" mass="9455">MNFKVEVEECERIQSPPKYSTCMLASSLTNSQLPTYNEALKMIEEQKEEMQKRNSEVQILRLPYTIQATGVTIPVFKDNLSI</sequence>
<dbReference type="WBParaSite" id="EEL_0000050001-mRNA-1">
    <property type="protein sequence ID" value="EEL_0000050001-mRNA-1"/>
    <property type="gene ID" value="EEL_0000050001"/>
</dbReference>
<proteinExistence type="predicted"/>